<feature type="domain" description="HTH araC/xylS-type" evidence="4">
    <location>
        <begin position="249"/>
        <end position="350"/>
    </location>
</feature>
<organism evidence="5 6">
    <name type="scientific">Kordiimonas pumila</name>
    <dbReference type="NCBI Taxonomy" id="2161677"/>
    <lineage>
        <taxon>Bacteria</taxon>
        <taxon>Pseudomonadati</taxon>
        <taxon>Pseudomonadota</taxon>
        <taxon>Alphaproteobacteria</taxon>
        <taxon>Kordiimonadales</taxon>
        <taxon>Kordiimonadaceae</taxon>
        <taxon>Kordiimonas</taxon>
    </lineage>
</organism>
<dbReference type="Pfam" id="PF12833">
    <property type="entry name" value="HTH_18"/>
    <property type="match status" value="1"/>
</dbReference>
<dbReference type="RefSeq" id="WP_194215414.1">
    <property type="nucleotide sequence ID" value="NZ_CP061205.1"/>
</dbReference>
<dbReference type="PROSITE" id="PS01124">
    <property type="entry name" value="HTH_ARAC_FAMILY_2"/>
    <property type="match status" value="1"/>
</dbReference>
<dbReference type="InterPro" id="IPR018060">
    <property type="entry name" value="HTH_AraC"/>
</dbReference>
<evidence type="ECO:0000256" key="1">
    <source>
        <dbReference type="ARBA" id="ARBA00023015"/>
    </source>
</evidence>
<dbReference type="Gene3D" id="1.10.10.60">
    <property type="entry name" value="Homeodomain-like"/>
    <property type="match status" value="1"/>
</dbReference>
<evidence type="ECO:0000259" key="4">
    <source>
        <dbReference type="PROSITE" id="PS01124"/>
    </source>
</evidence>
<evidence type="ECO:0000313" key="6">
    <source>
        <dbReference type="Proteomes" id="UP001595444"/>
    </source>
</evidence>
<protein>
    <submittedName>
        <fullName evidence="5">Helix-turn-helix domain-containing protein</fullName>
    </submittedName>
</protein>
<dbReference type="SUPFAM" id="SSF46689">
    <property type="entry name" value="Homeodomain-like"/>
    <property type="match status" value="1"/>
</dbReference>
<dbReference type="InterPro" id="IPR035418">
    <property type="entry name" value="AraC-bd_2"/>
</dbReference>
<evidence type="ECO:0000256" key="3">
    <source>
        <dbReference type="ARBA" id="ARBA00023163"/>
    </source>
</evidence>
<reference evidence="6" key="1">
    <citation type="journal article" date="2019" name="Int. J. Syst. Evol. Microbiol.">
        <title>The Global Catalogue of Microorganisms (GCM) 10K type strain sequencing project: providing services to taxonomists for standard genome sequencing and annotation.</title>
        <authorList>
            <consortium name="The Broad Institute Genomics Platform"/>
            <consortium name="The Broad Institute Genome Sequencing Center for Infectious Disease"/>
            <person name="Wu L."/>
            <person name="Ma J."/>
        </authorList>
    </citation>
    <scope>NUCLEOTIDE SEQUENCE [LARGE SCALE GENOMIC DNA]</scope>
    <source>
        <strain evidence="6">KCTC 62164</strain>
    </source>
</reference>
<dbReference type="PANTHER" id="PTHR43280">
    <property type="entry name" value="ARAC-FAMILY TRANSCRIPTIONAL REGULATOR"/>
    <property type="match status" value="1"/>
</dbReference>
<name>A0ABV7D514_9PROT</name>
<dbReference type="InterPro" id="IPR009057">
    <property type="entry name" value="Homeodomain-like_sf"/>
</dbReference>
<dbReference type="SMART" id="SM00342">
    <property type="entry name" value="HTH_ARAC"/>
    <property type="match status" value="1"/>
</dbReference>
<keyword evidence="1" id="KW-0805">Transcription regulation</keyword>
<sequence>MTSSQTSRYPGWSAAAWLPMHKMLVQDERSWSVIRPHQVHNISAFHPEERLRAWQDALRLTFTDLIPETTYKNDFGGMIETVDCAGLKISRITAEAQKVHRSFREIEKSKSNTVYLNVHLGGTARVLHSNGTTNLRLGDCILVDPRQPYVLEFESPFRQLCIQLPEWSLREQLDAPLETALGQSFSMTSRTGKVLLAALELMLLEADSGTVLESSAELFMQVMNHSLNEAIRGPLNGDSQTTAKTGLATRLRQYIGQNFRDENITPNEAAAALNCSLRNIHKTCQTMGTTFGKLILDARLSAAAQALAYTKYPQARISDVAFDSGFSDISHFCKVFRVRFGVSPTEFRKQRS</sequence>
<dbReference type="EMBL" id="JBHRSL010000006">
    <property type="protein sequence ID" value="MFC3052000.1"/>
    <property type="molecule type" value="Genomic_DNA"/>
</dbReference>
<keyword evidence="3" id="KW-0804">Transcription</keyword>
<accession>A0ABV7D514</accession>
<evidence type="ECO:0000256" key="2">
    <source>
        <dbReference type="ARBA" id="ARBA00023125"/>
    </source>
</evidence>
<keyword evidence="2" id="KW-0238">DNA-binding</keyword>
<proteinExistence type="predicted"/>
<dbReference type="PRINTS" id="PR00032">
    <property type="entry name" value="HTHARAC"/>
</dbReference>
<dbReference type="Pfam" id="PF14525">
    <property type="entry name" value="AraC_binding_2"/>
    <property type="match status" value="1"/>
</dbReference>
<gene>
    <name evidence="5" type="ORF">ACFOKA_08785</name>
</gene>
<evidence type="ECO:0000313" key="5">
    <source>
        <dbReference type="EMBL" id="MFC3052000.1"/>
    </source>
</evidence>
<dbReference type="InterPro" id="IPR020449">
    <property type="entry name" value="Tscrpt_reg_AraC-type_HTH"/>
</dbReference>
<dbReference type="PANTHER" id="PTHR43280:SF31">
    <property type="entry name" value="TRANSCRIPTIONAL REGULATORY PROTEIN"/>
    <property type="match status" value="1"/>
</dbReference>
<dbReference type="Proteomes" id="UP001595444">
    <property type="component" value="Unassembled WGS sequence"/>
</dbReference>
<comment type="caution">
    <text evidence="5">The sequence shown here is derived from an EMBL/GenBank/DDBJ whole genome shotgun (WGS) entry which is preliminary data.</text>
</comment>
<keyword evidence="6" id="KW-1185">Reference proteome</keyword>